<protein>
    <submittedName>
        <fullName evidence="2">Diguanylate cyclase</fullName>
    </submittedName>
</protein>
<evidence type="ECO:0000313" key="2">
    <source>
        <dbReference type="EMBL" id="GLX81267.1"/>
    </source>
</evidence>
<evidence type="ECO:0000313" key="3">
    <source>
        <dbReference type="Proteomes" id="UP001157133"/>
    </source>
</evidence>
<accession>A0ABQ6GZI2</accession>
<dbReference type="Gene3D" id="1.10.3210.10">
    <property type="entry name" value="Hypothetical protein af1432"/>
    <property type="match status" value="1"/>
</dbReference>
<dbReference type="Gene3D" id="3.20.20.450">
    <property type="entry name" value="EAL domain"/>
    <property type="match status" value="1"/>
</dbReference>
<gene>
    <name evidence="2" type="ORF">theurythT_07190</name>
</gene>
<evidence type="ECO:0000259" key="1">
    <source>
        <dbReference type="PROSITE" id="PS51833"/>
    </source>
</evidence>
<dbReference type="InterPro" id="IPR014408">
    <property type="entry name" value="dGMP_Pdiesterase_EAL/HD-GYP"/>
</dbReference>
<dbReference type="Pfam" id="PF00563">
    <property type="entry name" value="EAL"/>
    <property type="match status" value="1"/>
</dbReference>
<keyword evidence="3" id="KW-1185">Reference proteome</keyword>
<comment type="caution">
    <text evidence="2">The sequence shown here is derived from an EMBL/GenBank/DDBJ whole genome shotgun (WGS) entry which is preliminary data.</text>
</comment>
<feature type="domain" description="HDOD" evidence="1">
    <location>
        <begin position="200"/>
        <end position="387"/>
    </location>
</feature>
<dbReference type="EMBL" id="BSSU01000003">
    <property type="protein sequence ID" value="GLX81267.1"/>
    <property type="molecule type" value="Genomic_DNA"/>
</dbReference>
<dbReference type="SUPFAM" id="SSF141868">
    <property type="entry name" value="EAL domain-like"/>
    <property type="match status" value="1"/>
</dbReference>
<dbReference type="PIRSF" id="PIRSF003180">
    <property type="entry name" value="DiGMPpdiest_YuxH"/>
    <property type="match status" value="1"/>
</dbReference>
<dbReference type="SMART" id="SM00052">
    <property type="entry name" value="EAL"/>
    <property type="match status" value="1"/>
</dbReference>
<dbReference type="SUPFAM" id="SSF109604">
    <property type="entry name" value="HD-domain/PDEase-like"/>
    <property type="match status" value="1"/>
</dbReference>
<dbReference type="Pfam" id="PF08668">
    <property type="entry name" value="HDOD"/>
    <property type="match status" value="1"/>
</dbReference>
<reference evidence="2 3" key="1">
    <citation type="submission" date="2023-03" db="EMBL/GenBank/DDBJ databases">
        <title>Draft genome sequence of Thalassotalea eurytherma JCM 18482T.</title>
        <authorList>
            <person name="Sawabe T."/>
        </authorList>
    </citation>
    <scope>NUCLEOTIDE SEQUENCE [LARGE SCALE GENOMIC DNA]</scope>
    <source>
        <strain evidence="2 3">JCM 18482</strain>
    </source>
</reference>
<dbReference type="InterPro" id="IPR013976">
    <property type="entry name" value="HDOD"/>
</dbReference>
<dbReference type="PANTHER" id="PTHR33525:SF4">
    <property type="entry name" value="CYCLIC DI-GMP PHOSPHODIESTERASE CDGJ"/>
    <property type="match status" value="1"/>
</dbReference>
<name>A0ABQ6GZI2_9GAMM</name>
<dbReference type="InterPro" id="IPR052340">
    <property type="entry name" value="RNase_Y/CdgJ"/>
</dbReference>
<dbReference type="RefSeq" id="WP_284206588.1">
    <property type="nucleotide sequence ID" value="NZ_BSSU01000003.1"/>
</dbReference>
<proteinExistence type="predicted"/>
<dbReference type="PANTHER" id="PTHR33525">
    <property type="match status" value="1"/>
</dbReference>
<dbReference type="InterPro" id="IPR035919">
    <property type="entry name" value="EAL_sf"/>
</dbReference>
<sequence>MYFYAARQPILDKDKNLFGYELLFREGLDNIFPEHVDGDEATTKMIEASRFNAGINEFTHGKPAFINFTLDTILKGYATMLSTEEVIIEILETVKPGKRLLAECQKLHELGYTLVLDDYKHQKVWAHFYPYISIIKVDLLNTSIEEILEIKEAITKHPNIKLLAEKVETHEQYQQCIELDFELFQGYFFSKPEVVKARNLSPSQLAMAELLYEMSKPELDLANITAVFERDVTLSYKLLRYVNSPIFRRRNEISTIKQALVILGVNELKKFLGLLFASNINPHKPSELVNLSMARAKFCENIGESLSSKVDTSTTFLIGLLSLIDAILDEDIEVVLEKLPLAQEIKDPLITKRGTMAALILLAEKIEKAEFESVQAIINKLELEKDDVVKAYHDAVVWADEQTKIANG</sequence>
<dbReference type="InterPro" id="IPR001633">
    <property type="entry name" value="EAL_dom"/>
</dbReference>
<organism evidence="2 3">
    <name type="scientific">Thalassotalea eurytherma</name>
    <dbReference type="NCBI Taxonomy" id="1144278"/>
    <lineage>
        <taxon>Bacteria</taxon>
        <taxon>Pseudomonadati</taxon>
        <taxon>Pseudomonadota</taxon>
        <taxon>Gammaproteobacteria</taxon>
        <taxon>Alteromonadales</taxon>
        <taxon>Colwelliaceae</taxon>
        <taxon>Thalassotalea</taxon>
    </lineage>
</organism>
<dbReference type="Proteomes" id="UP001157133">
    <property type="component" value="Unassembled WGS sequence"/>
</dbReference>
<dbReference type="PROSITE" id="PS51833">
    <property type="entry name" value="HDOD"/>
    <property type="match status" value="1"/>
</dbReference>